<dbReference type="CDD" id="cd01392">
    <property type="entry name" value="HTH_LacI"/>
    <property type="match status" value="1"/>
</dbReference>
<accession>A0ABP9RM87</accession>
<dbReference type="InterPro" id="IPR000843">
    <property type="entry name" value="HTH_LacI"/>
</dbReference>
<keyword evidence="3" id="KW-0804">Transcription</keyword>
<dbReference type="SUPFAM" id="SSF53822">
    <property type="entry name" value="Periplasmic binding protein-like I"/>
    <property type="match status" value="1"/>
</dbReference>
<dbReference type="Pfam" id="PF13377">
    <property type="entry name" value="Peripla_BP_3"/>
    <property type="match status" value="1"/>
</dbReference>
<dbReference type="Pfam" id="PF00356">
    <property type="entry name" value="LacI"/>
    <property type="match status" value="1"/>
</dbReference>
<keyword evidence="2 5" id="KW-0238">DNA-binding</keyword>
<dbReference type="Gene3D" id="3.40.50.2300">
    <property type="match status" value="2"/>
</dbReference>
<dbReference type="CDD" id="cd06293">
    <property type="entry name" value="PBP1_LacI-like"/>
    <property type="match status" value="1"/>
</dbReference>
<dbReference type="Proteomes" id="UP001501570">
    <property type="component" value="Unassembled WGS sequence"/>
</dbReference>
<dbReference type="PANTHER" id="PTHR30146:SF109">
    <property type="entry name" value="HTH-TYPE TRANSCRIPTIONAL REGULATOR GALS"/>
    <property type="match status" value="1"/>
</dbReference>
<keyword evidence="1" id="KW-0805">Transcription regulation</keyword>
<evidence type="ECO:0000313" key="5">
    <source>
        <dbReference type="EMBL" id="GAA5180249.1"/>
    </source>
</evidence>
<organism evidence="5 6">
    <name type="scientific">Rugosimonospora acidiphila</name>
    <dbReference type="NCBI Taxonomy" id="556531"/>
    <lineage>
        <taxon>Bacteria</taxon>
        <taxon>Bacillati</taxon>
        <taxon>Actinomycetota</taxon>
        <taxon>Actinomycetes</taxon>
        <taxon>Micromonosporales</taxon>
        <taxon>Micromonosporaceae</taxon>
        <taxon>Rugosimonospora</taxon>
    </lineage>
</organism>
<keyword evidence="6" id="KW-1185">Reference proteome</keyword>
<evidence type="ECO:0000256" key="1">
    <source>
        <dbReference type="ARBA" id="ARBA00023015"/>
    </source>
</evidence>
<dbReference type="GO" id="GO:0003677">
    <property type="term" value="F:DNA binding"/>
    <property type="evidence" value="ECO:0007669"/>
    <property type="project" value="UniProtKB-KW"/>
</dbReference>
<evidence type="ECO:0000259" key="4">
    <source>
        <dbReference type="PROSITE" id="PS50932"/>
    </source>
</evidence>
<dbReference type="InterPro" id="IPR046335">
    <property type="entry name" value="LacI/GalR-like_sensor"/>
</dbReference>
<dbReference type="EMBL" id="BAABJQ010000003">
    <property type="protein sequence ID" value="GAA5180249.1"/>
    <property type="molecule type" value="Genomic_DNA"/>
</dbReference>
<dbReference type="PROSITE" id="PS50932">
    <property type="entry name" value="HTH_LACI_2"/>
    <property type="match status" value="1"/>
</dbReference>
<reference evidence="6" key="1">
    <citation type="journal article" date="2019" name="Int. J. Syst. Evol. Microbiol.">
        <title>The Global Catalogue of Microorganisms (GCM) 10K type strain sequencing project: providing services to taxonomists for standard genome sequencing and annotation.</title>
        <authorList>
            <consortium name="The Broad Institute Genomics Platform"/>
            <consortium name="The Broad Institute Genome Sequencing Center for Infectious Disease"/>
            <person name="Wu L."/>
            <person name="Ma J."/>
        </authorList>
    </citation>
    <scope>NUCLEOTIDE SEQUENCE [LARGE SCALE GENOMIC DNA]</scope>
    <source>
        <strain evidence="6">JCM 18304</strain>
    </source>
</reference>
<sequence>MAVRKAKTSVNGVPPGRSVTIKEVAAAAEVSLGTVSNVLNRPNMVSDETRLKVLEAIDRLGFVRNAGASLLRGGRARTIGLITLDVRNPFFTELAHGVEDAARDAGYLLFLCSSDEDRAKEKRYLEVLEEQRVNGVLISPVNERDNLLQWLRGRGTAVVLLGRERRDFCSVRVDDMTGGELAAEHLLDLGHRRLAFVTASLAIDQYRIRLAGVRRALARRELPDDACEVVEVGSLGTAAEGRAASDVLVADHPEVTGVVCGNDLLAFGVIAGLVRHGIRVPDDISVVGYDDIELAQQSPLPLTTIRQPTQELGRIATNLLIEEGQRAAAHAHQQIVFQPELVVRDSTKRARRSSTPRRRAPQR</sequence>
<dbReference type="PANTHER" id="PTHR30146">
    <property type="entry name" value="LACI-RELATED TRANSCRIPTIONAL REPRESSOR"/>
    <property type="match status" value="1"/>
</dbReference>
<name>A0ABP9RM87_9ACTN</name>
<evidence type="ECO:0000313" key="6">
    <source>
        <dbReference type="Proteomes" id="UP001501570"/>
    </source>
</evidence>
<dbReference type="SUPFAM" id="SSF47413">
    <property type="entry name" value="lambda repressor-like DNA-binding domains"/>
    <property type="match status" value="1"/>
</dbReference>
<evidence type="ECO:0000256" key="3">
    <source>
        <dbReference type="ARBA" id="ARBA00023163"/>
    </source>
</evidence>
<dbReference type="InterPro" id="IPR028082">
    <property type="entry name" value="Peripla_BP_I"/>
</dbReference>
<dbReference type="Gene3D" id="1.10.260.40">
    <property type="entry name" value="lambda repressor-like DNA-binding domains"/>
    <property type="match status" value="1"/>
</dbReference>
<gene>
    <name evidence="5" type="ORF">GCM10023322_12120</name>
</gene>
<comment type="caution">
    <text evidence="5">The sequence shown here is derived from an EMBL/GenBank/DDBJ whole genome shotgun (WGS) entry which is preliminary data.</text>
</comment>
<feature type="domain" description="HTH lacI-type" evidence="4">
    <location>
        <begin position="19"/>
        <end position="73"/>
    </location>
</feature>
<dbReference type="InterPro" id="IPR010982">
    <property type="entry name" value="Lambda_DNA-bd_dom_sf"/>
</dbReference>
<protein>
    <submittedName>
        <fullName evidence="5">LacI family DNA-binding transcriptional regulator</fullName>
    </submittedName>
</protein>
<proteinExistence type="predicted"/>
<evidence type="ECO:0000256" key="2">
    <source>
        <dbReference type="ARBA" id="ARBA00023125"/>
    </source>
</evidence>
<dbReference type="SMART" id="SM00354">
    <property type="entry name" value="HTH_LACI"/>
    <property type="match status" value="1"/>
</dbReference>
<dbReference type="PROSITE" id="PS00356">
    <property type="entry name" value="HTH_LACI_1"/>
    <property type="match status" value="1"/>
</dbReference>